<organism evidence="2 3">
    <name type="scientific">Trema orientale</name>
    <name type="common">Charcoal tree</name>
    <name type="synonym">Celtis orientalis</name>
    <dbReference type="NCBI Taxonomy" id="63057"/>
    <lineage>
        <taxon>Eukaryota</taxon>
        <taxon>Viridiplantae</taxon>
        <taxon>Streptophyta</taxon>
        <taxon>Embryophyta</taxon>
        <taxon>Tracheophyta</taxon>
        <taxon>Spermatophyta</taxon>
        <taxon>Magnoliopsida</taxon>
        <taxon>eudicotyledons</taxon>
        <taxon>Gunneridae</taxon>
        <taxon>Pentapetalae</taxon>
        <taxon>rosids</taxon>
        <taxon>fabids</taxon>
        <taxon>Rosales</taxon>
        <taxon>Cannabaceae</taxon>
        <taxon>Trema</taxon>
    </lineage>
</organism>
<evidence type="ECO:0000313" key="2">
    <source>
        <dbReference type="EMBL" id="PON39867.1"/>
    </source>
</evidence>
<evidence type="ECO:0000313" key="3">
    <source>
        <dbReference type="Proteomes" id="UP000237000"/>
    </source>
</evidence>
<dbReference type="EMBL" id="JXTC01000705">
    <property type="protein sequence ID" value="PON39867.1"/>
    <property type="molecule type" value="Genomic_DNA"/>
</dbReference>
<evidence type="ECO:0000259" key="1">
    <source>
        <dbReference type="Pfam" id="PF26138"/>
    </source>
</evidence>
<keyword evidence="3" id="KW-1185">Reference proteome</keyword>
<name>A0A2P5ATJ1_TREOI</name>
<comment type="caution">
    <text evidence="2">The sequence shown here is derived from an EMBL/GenBank/DDBJ whole genome shotgun (WGS) entry which is preliminary data.</text>
</comment>
<dbReference type="AlphaFoldDB" id="A0A2P5ATJ1"/>
<dbReference type="OrthoDB" id="1851308at2759"/>
<protein>
    <recommendedName>
        <fullName evidence="1">DUF8040 domain-containing protein</fullName>
    </recommendedName>
</protein>
<dbReference type="InterPro" id="IPR058353">
    <property type="entry name" value="DUF8040"/>
</dbReference>
<dbReference type="PANTHER" id="PTHR22930:SF280">
    <property type="entry name" value="OS11G0202600 PROTEIN"/>
    <property type="match status" value="1"/>
</dbReference>
<sequence>MSSQDVVYFNNNIVLGDDSDNDLAEVLMLYSLGSYIPKELCRDSILSGYEYVVEVLNSYRNRCFDSFRMEKNVFKALCSVLKEKKFLKDSKYILVEEQVAIFLYIISQNERHQMAAKRFQHSSEIISRHFRKMLKAICRLGKEITAPPYFDTTPPYFDTTPPEI</sequence>
<accession>A0A2P5ATJ1</accession>
<reference evidence="3" key="1">
    <citation type="submission" date="2016-06" db="EMBL/GenBank/DDBJ databases">
        <title>Parallel loss of symbiosis genes in relatives of nitrogen-fixing non-legume Parasponia.</title>
        <authorList>
            <person name="Van Velzen R."/>
            <person name="Holmer R."/>
            <person name="Bu F."/>
            <person name="Rutten L."/>
            <person name="Van Zeijl A."/>
            <person name="Liu W."/>
            <person name="Santuari L."/>
            <person name="Cao Q."/>
            <person name="Sharma T."/>
            <person name="Shen D."/>
            <person name="Roswanjaya Y."/>
            <person name="Wardhani T."/>
            <person name="Kalhor M.S."/>
            <person name="Jansen J."/>
            <person name="Van den Hoogen J."/>
            <person name="Gungor B."/>
            <person name="Hartog M."/>
            <person name="Hontelez J."/>
            <person name="Verver J."/>
            <person name="Yang W.-C."/>
            <person name="Schijlen E."/>
            <person name="Repin R."/>
            <person name="Schilthuizen M."/>
            <person name="Schranz E."/>
            <person name="Heidstra R."/>
            <person name="Miyata K."/>
            <person name="Fedorova E."/>
            <person name="Kohlen W."/>
            <person name="Bisseling T."/>
            <person name="Smit S."/>
            <person name="Geurts R."/>
        </authorList>
    </citation>
    <scope>NUCLEOTIDE SEQUENCE [LARGE SCALE GENOMIC DNA]</scope>
    <source>
        <strain evidence="3">cv. RG33-2</strain>
    </source>
</reference>
<dbReference type="Pfam" id="PF26138">
    <property type="entry name" value="DUF8040"/>
    <property type="match status" value="1"/>
</dbReference>
<dbReference type="InterPro" id="IPR045249">
    <property type="entry name" value="HARBI1-like"/>
</dbReference>
<dbReference type="PANTHER" id="PTHR22930">
    <property type="match status" value="1"/>
</dbReference>
<gene>
    <name evidence="2" type="ORF">TorRG33x02_341650</name>
</gene>
<feature type="domain" description="DUF8040" evidence="1">
    <location>
        <begin position="44"/>
        <end position="139"/>
    </location>
</feature>
<proteinExistence type="predicted"/>
<dbReference type="InParanoid" id="A0A2P5ATJ1"/>
<dbReference type="Proteomes" id="UP000237000">
    <property type="component" value="Unassembled WGS sequence"/>
</dbReference>